<evidence type="ECO:0000259" key="1">
    <source>
        <dbReference type="Pfam" id="PF18962"/>
    </source>
</evidence>
<dbReference type="Pfam" id="PF18962">
    <property type="entry name" value="Por_Secre_tail"/>
    <property type="match status" value="1"/>
</dbReference>
<dbReference type="PANTHER" id="PTHR42754">
    <property type="entry name" value="ENDOGLUCANASE"/>
    <property type="match status" value="1"/>
</dbReference>
<dbReference type="InterPro" id="IPR011047">
    <property type="entry name" value="Quinoprotein_ADH-like_sf"/>
</dbReference>
<dbReference type="NCBIfam" id="TIGR04183">
    <property type="entry name" value="Por_Secre_tail"/>
    <property type="match status" value="1"/>
</dbReference>
<proteinExistence type="predicted"/>
<dbReference type="InterPro" id="IPR013783">
    <property type="entry name" value="Ig-like_fold"/>
</dbReference>
<feature type="domain" description="Secretion system C-terminal sorting" evidence="1">
    <location>
        <begin position="514"/>
        <end position="589"/>
    </location>
</feature>
<gene>
    <name evidence="2" type="ORF">MNBD_IGNAVI01-2894</name>
</gene>
<evidence type="ECO:0000313" key="2">
    <source>
        <dbReference type="EMBL" id="VAX25636.1"/>
    </source>
</evidence>
<dbReference type="Gene3D" id="2.60.40.4070">
    <property type="match status" value="1"/>
</dbReference>
<accession>A0A3B1C536</accession>
<name>A0A3B1C536_9ZZZZ</name>
<dbReference type="InterPro" id="IPR026444">
    <property type="entry name" value="Secre_tail"/>
</dbReference>
<dbReference type="PANTHER" id="PTHR42754:SF1">
    <property type="entry name" value="LIPOPROTEIN"/>
    <property type="match status" value="1"/>
</dbReference>
<dbReference type="EMBL" id="UOGD01000304">
    <property type="protein sequence ID" value="VAX25636.1"/>
    <property type="molecule type" value="Genomic_DNA"/>
</dbReference>
<dbReference type="Gene3D" id="2.60.40.10">
    <property type="entry name" value="Immunoglobulins"/>
    <property type="match status" value="1"/>
</dbReference>
<reference evidence="2" key="1">
    <citation type="submission" date="2018-06" db="EMBL/GenBank/DDBJ databases">
        <authorList>
            <person name="Zhirakovskaya E."/>
        </authorList>
    </citation>
    <scope>NUCLEOTIDE SEQUENCE</scope>
</reference>
<organism evidence="2">
    <name type="scientific">hydrothermal vent metagenome</name>
    <dbReference type="NCBI Taxonomy" id="652676"/>
    <lineage>
        <taxon>unclassified sequences</taxon>
        <taxon>metagenomes</taxon>
        <taxon>ecological metagenomes</taxon>
    </lineage>
</organism>
<protein>
    <recommendedName>
        <fullName evidence="1">Secretion system C-terminal sorting domain-containing protein</fullName>
    </recommendedName>
</protein>
<dbReference type="SUPFAM" id="SSF50998">
    <property type="entry name" value="Quinoprotein alcohol dehydrogenase-like"/>
    <property type="match status" value="1"/>
</dbReference>
<dbReference type="AlphaFoldDB" id="A0A3B1C536"/>
<sequence length="592" mass="65391">MKFKNHFFVLTFFVFASFLFYSSTYSQTMLVSPDSLYMGQIQVGSKNVRQFKIFNLSASTLQISSFSIDNNTDNSYKILNNPGSVSLGQLQSIILQIEFSPSSNDLKQAKLVIQSNASSSPDKKPIYGRGLTNSPPTFERVFGDEEDNIMNSVQQTSDAGYILGGSTILPGEDFTDLYLIKTNDLGEIQWETVYGGDDSETITSVLETSDGSYMAFGQTDSKGAGNFDFYLVKFSSTGDVIWEKTYGGNRDEKSAEMIKTQDGGYLLLGTTLSFGDGLNADVNLIKVSSDGSELWNKRYGGSSGDSGDKIILTQDDNYAILASTASFGAGGFDLWLIKIDNNGNELWNKTFGGSEDEEGNGITELQDGNLVMVGYTISFGAGAKDVYVIKTNSSGVELWNIVYGGLYQDFATNVISDDNGIIYTTEMQPELDSSSAFINKVDFDSNEIWRSRYYGNANDLVLNTDNHIIIAGSTSKYGNNSEVYFLNVNENGDITAVRDIERQNPTTFQLFNNYPNPFNPSTVISYQIPEDSFVRLVIYNAIGQEVTTLVNHYQTVGSYNINFNAGDLSTGIYIYRLKTRNFISAKKMILLK</sequence>